<gene>
    <name evidence="2" type="ORF">CALMAC_LOCUS6608</name>
</gene>
<proteinExistence type="predicted"/>
<dbReference type="Proteomes" id="UP000410492">
    <property type="component" value="Unassembled WGS sequence"/>
</dbReference>
<name>A0A653C6T8_CALMS</name>
<accession>A0A653C6T8</accession>
<sequence length="94" mass="10480">MKNQTVMASVRRQEMQVTSAHEQNADCSAAAAKSQNGTYLKNMPRIKYNFDGPAADMSLLLGICSATAVVNFYIIRLPDLFGLRLIDHINRYSL</sequence>
<protein>
    <submittedName>
        <fullName evidence="2">Uncharacterized protein</fullName>
    </submittedName>
</protein>
<evidence type="ECO:0000313" key="2">
    <source>
        <dbReference type="EMBL" id="VEN43473.1"/>
    </source>
</evidence>
<reference evidence="2 3" key="1">
    <citation type="submission" date="2019-01" db="EMBL/GenBank/DDBJ databases">
        <authorList>
            <person name="Sayadi A."/>
        </authorList>
    </citation>
    <scope>NUCLEOTIDE SEQUENCE [LARGE SCALE GENOMIC DNA]</scope>
</reference>
<dbReference type="EMBL" id="CAACVG010007071">
    <property type="protein sequence ID" value="VEN43473.1"/>
    <property type="molecule type" value="Genomic_DNA"/>
</dbReference>
<feature type="transmembrane region" description="Helical" evidence="1">
    <location>
        <begin position="57"/>
        <end position="75"/>
    </location>
</feature>
<keyword evidence="1" id="KW-1133">Transmembrane helix</keyword>
<evidence type="ECO:0000313" key="3">
    <source>
        <dbReference type="Proteomes" id="UP000410492"/>
    </source>
</evidence>
<keyword evidence="1" id="KW-0812">Transmembrane</keyword>
<keyword evidence="1" id="KW-0472">Membrane</keyword>
<keyword evidence="3" id="KW-1185">Reference proteome</keyword>
<evidence type="ECO:0000256" key="1">
    <source>
        <dbReference type="SAM" id="Phobius"/>
    </source>
</evidence>
<organism evidence="2 3">
    <name type="scientific">Callosobruchus maculatus</name>
    <name type="common">Southern cowpea weevil</name>
    <name type="synonym">Pulse bruchid</name>
    <dbReference type="NCBI Taxonomy" id="64391"/>
    <lineage>
        <taxon>Eukaryota</taxon>
        <taxon>Metazoa</taxon>
        <taxon>Ecdysozoa</taxon>
        <taxon>Arthropoda</taxon>
        <taxon>Hexapoda</taxon>
        <taxon>Insecta</taxon>
        <taxon>Pterygota</taxon>
        <taxon>Neoptera</taxon>
        <taxon>Endopterygota</taxon>
        <taxon>Coleoptera</taxon>
        <taxon>Polyphaga</taxon>
        <taxon>Cucujiformia</taxon>
        <taxon>Chrysomeloidea</taxon>
        <taxon>Chrysomelidae</taxon>
        <taxon>Bruchinae</taxon>
        <taxon>Bruchini</taxon>
        <taxon>Callosobruchus</taxon>
    </lineage>
</organism>
<dbReference type="AlphaFoldDB" id="A0A653C6T8"/>